<protein>
    <submittedName>
        <fullName evidence="1">Uncharacterized protein</fullName>
    </submittedName>
</protein>
<name>A0A060UX64_9PROT</name>
<sequence length="108" mass="11706">MKQPDLSAGDHAAEDDLIRFLFGENEELKSRITALEVRQTKDSHQTVTIPASHRPQMVFYGRRNGLPHPNLVVTHQVSLLLNGKFNPVKGVLCCGGCGGFTAPGITPG</sequence>
<accession>A0A060UX64</accession>
<dbReference type="AlphaFoldDB" id="A0A060UX64"/>
<dbReference type="EMBL" id="CCCS020000049">
    <property type="protein sequence ID" value="CDQ11109.1"/>
    <property type="molecule type" value="Genomic_DNA"/>
</dbReference>
<evidence type="ECO:0000313" key="1">
    <source>
        <dbReference type="EMBL" id="CDQ11109.1"/>
    </source>
</evidence>
<proteinExistence type="predicted"/>
<reference evidence="1" key="2">
    <citation type="submission" date="2014-07" db="EMBL/GenBank/DDBJ databases">
        <title>Initial genome analysis of the psychrotolerant acidophile Acidithiobacillus ferrivorans CF27: insights into iron and sulfur oxidation pathways and into biofilm formation.</title>
        <authorList>
            <person name="Talla E."/>
            <person name="Hedrich S."/>
            <person name="Mangenot S."/>
            <person name="Ji B."/>
            <person name="Johnson D.B."/>
            <person name="Barbe V."/>
            <person name="Bonnefoy V."/>
        </authorList>
    </citation>
    <scope>NUCLEOTIDE SEQUENCE [LARGE SCALE GENOMIC DNA]</scope>
    <source>
        <strain evidence="1">CF27</strain>
    </source>
</reference>
<gene>
    <name evidence="1" type="ORF">AFERRI_530004</name>
</gene>
<organism evidence="1">
    <name type="scientific">Acidithiobacillus ferrivorans</name>
    <dbReference type="NCBI Taxonomy" id="160808"/>
    <lineage>
        <taxon>Bacteria</taxon>
        <taxon>Pseudomonadati</taxon>
        <taxon>Pseudomonadota</taxon>
        <taxon>Acidithiobacillia</taxon>
        <taxon>Acidithiobacillales</taxon>
        <taxon>Acidithiobacillaceae</taxon>
        <taxon>Acidithiobacillus</taxon>
    </lineage>
</organism>
<reference evidence="1" key="1">
    <citation type="submission" date="2014-03" db="EMBL/GenBank/DDBJ databases">
        <authorList>
            <person name="Genoscope - CEA"/>
        </authorList>
    </citation>
    <scope>NUCLEOTIDE SEQUENCE [LARGE SCALE GENOMIC DNA]</scope>
    <source>
        <strain evidence="1">CF27</strain>
    </source>
</reference>
<comment type="caution">
    <text evidence="1">The sequence shown here is derived from an EMBL/GenBank/DDBJ whole genome shotgun (WGS) entry which is preliminary data.</text>
</comment>
<dbReference type="RefSeq" id="WP_035194007.1">
    <property type="nucleotide sequence ID" value="NZ_CCCS020000049.1"/>
</dbReference>